<reference evidence="1 2" key="1">
    <citation type="journal article" date="2014" name="Mol. Ecol.">
        <title>Evolution of Synechococcus.</title>
        <authorList>
            <person name="Dvorak P."/>
            <person name="Casamatta D."/>
            <person name="Hasler P."/>
            <person name="Poulickova A."/>
            <person name="Ondrej V."/>
            <person name="Sanges R."/>
        </authorList>
    </citation>
    <scope>NUCLEOTIDE SEQUENCE [LARGE SCALE GENOMIC DNA]</scope>
    <source>
        <strain evidence="1 2">CAUP A 1101</strain>
    </source>
</reference>
<proteinExistence type="predicted"/>
<dbReference type="Proteomes" id="UP000030170">
    <property type="component" value="Unassembled WGS sequence"/>
</dbReference>
<name>A0A098TM45_9CYAN</name>
<accession>A0A098TM45</accession>
<protein>
    <submittedName>
        <fullName evidence="1">Uncharacterized protein</fullName>
    </submittedName>
</protein>
<evidence type="ECO:0000313" key="2">
    <source>
        <dbReference type="Proteomes" id="UP000030170"/>
    </source>
</evidence>
<dbReference type="EMBL" id="JJML01000009">
    <property type="protein sequence ID" value="KGF73336.1"/>
    <property type="molecule type" value="Genomic_DNA"/>
</dbReference>
<sequence>MIAIDNTKLAHRDSLDTFHGETHSLGYPVVSFLLNRVILIQTLPIVTFGNLWVRQFLPVDPVDSTEIMRENYVFLWL</sequence>
<evidence type="ECO:0000313" key="1">
    <source>
        <dbReference type="EMBL" id="KGF73336.1"/>
    </source>
</evidence>
<organism evidence="1 2">
    <name type="scientific">Neosynechococcus sphagnicola sy1</name>
    <dbReference type="NCBI Taxonomy" id="1497020"/>
    <lineage>
        <taxon>Bacteria</taxon>
        <taxon>Bacillati</taxon>
        <taxon>Cyanobacteriota</taxon>
        <taxon>Cyanophyceae</taxon>
        <taxon>Neosynechococcales</taxon>
        <taxon>Neosynechococcaceae</taxon>
        <taxon>Neosynechococcus</taxon>
    </lineage>
</organism>
<dbReference type="AlphaFoldDB" id="A0A098TM45"/>
<gene>
    <name evidence="1" type="ORF">DO97_21265</name>
</gene>
<comment type="caution">
    <text evidence="1">The sequence shown here is derived from an EMBL/GenBank/DDBJ whole genome shotgun (WGS) entry which is preliminary data.</text>
</comment>
<keyword evidence="2" id="KW-1185">Reference proteome</keyword>